<dbReference type="CDD" id="cd05233">
    <property type="entry name" value="SDR_c"/>
    <property type="match status" value="1"/>
</dbReference>
<dbReference type="Gene3D" id="3.40.50.720">
    <property type="entry name" value="NAD(P)-binding Rossmann-like Domain"/>
    <property type="match status" value="1"/>
</dbReference>
<evidence type="ECO:0000313" key="4">
    <source>
        <dbReference type="Proteomes" id="UP000444318"/>
    </source>
</evidence>
<comment type="caution">
    <text evidence="3">The sequence shown here is derived from an EMBL/GenBank/DDBJ whole genome shotgun (WGS) entry which is preliminary data.</text>
</comment>
<comment type="similarity">
    <text evidence="1">Belongs to the short-chain dehydrogenases/reductases (SDR) family.</text>
</comment>
<dbReference type="InterPro" id="IPR036291">
    <property type="entry name" value="NAD(P)-bd_dom_sf"/>
</dbReference>
<dbReference type="PANTHER" id="PTHR42760">
    <property type="entry name" value="SHORT-CHAIN DEHYDROGENASES/REDUCTASES FAMILY MEMBER"/>
    <property type="match status" value="1"/>
</dbReference>
<dbReference type="EMBL" id="WHUF01000005">
    <property type="protein sequence ID" value="MQA21572.1"/>
    <property type="molecule type" value="Genomic_DNA"/>
</dbReference>
<keyword evidence="4" id="KW-1185">Reference proteome</keyword>
<dbReference type="Pfam" id="PF13561">
    <property type="entry name" value="adh_short_C2"/>
    <property type="match status" value="1"/>
</dbReference>
<gene>
    <name evidence="3" type="ORF">GEV01_18795</name>
</gene>
<dbReference type="GO" id="GO:0048038">
    <property type="term" value="F:quinone binding"/>
    <property type="evidence" value="ECO:0007669"/>
    <property type="project" value="TreeGrafter"/>
</dbReference>
<name>A0A843SEK2_9BURK</name>
<dbReference type="PRINTS" id="PR00080">
    <property type="entry name" value="SDRFAMILY"/>
</dbReference>
<evidence type="ECO:0000256" key="1">
    <source>
        <dbReference type="ARBA" id="ARBA00006484"/>
    </source>
</evidence>
<dbReference type="SUPFAM" id="SSF51735">
    <property type="entry name" value="NAD(P)-binding Rossmann-fold domains"/>
    <property type="match status" value="1"/>
</dbReference>
<dbReference type="AlphaFoldDB" id="A0A843SEK2"/>
<protein>
    <submittedName>
        <fullName evidence="3">SDR family oxidoreductase</fullName>
    </submittedName>
</protein>
<sequence length="245" mass="26313">MHLIYSISLINYKAGVKMKAIITGGNRGIGFEISKKLLSKGFEVHVLSRSGVSAAMDGLTSWTADVSDYEQALQIVEKIGTPDVFINNAGMMNAKTASDYDSEAILHTLNMNLISAVRLSVHVAERMAGKGGGRIVSMGSIAGEIGHPDIWYGVSKAGLMNAMRSLARTYGARGVIANSVAPGPVETDMMKNIPQDRKDRLKAATISQRFCLAEEVAETVSWLATDAPAFINGDVIDMNNGTNYR</sequence>
<dbReference type="Proteomes" id="UP000444318">
    <property type="component" value="Unassembled WGS sequence"/>
</dbReference>
<dbReference type="PANTHER" id="PTHR42760:SF133">
    <property type="entry name" value="3-OXOACYL-[ACYL-CARRIER-PROTEIN] REDUCTASE"/>
    <property type="match status" value="1"/>
</dbReference>
<dbReference type="InterPro" id="IPR002347">
    <property type="entry name" value="SDR_fam"/>
</dbReference>
<evidence type="ECO:0000313" key="3">
    <source>
        <dbReference type="EMBL" id="MQA21572.1"/>
    </source>
</evidence>
<dbReference type="GO" id="GO:0006633">
    <property type="term" value="P:fatty acid biosynthetic process"/>
    <property type="evidence" value="ECO:0007669"/>
    <property type="project" value="TreeGrafter"/>
</dbReference>
<dbReference type="GO" id="GO:0016616">
    <property type="term" value="F:oxidoreductase activity, acting on the CH-OH group of donors, NAD or NADP as acceptor"/>
    <property type="evidence" value="ECO:0007669"/>
    <property type="project" value="TreeGrafter"/>
</dbReference>
<organism evidence="3 4">
    <name type="scientific">Rugamonas rivuli</name>
    <dbReference type="NCBI Taxonomy" id="2743358"/>
    <lineage>
        <taxon>Bacteria</taxon>
        <taxon>Pseudomonadati</taxon>
        <taxon>Pseudomonadota</taxon>
        <taxon>Betaproteobacteria</taxon>
        <taxon>Burkholderiales</taxon>
        <taxon>Oxalobacteraceae</taxon>
        <taxon>Telluria group</taxon>
        <taxon>Rugamonas</taxon>
    </lineage>
</organism>
<dbReference type="PRINTS" id="PR00081">
    <property type="entry name" value="GDHRDH"/>
</dbReference>
<proteinExistence type="inferred from homology"/>
<evidence type="ECO:0000256" key="2">
    <source>
        <dbReference type="ARBA" id="ARBA00023002"/>
    </source>
</evidence>
<accession>A0A843SEK2</accession>
<reference evidence="3 4" key="1">
    <citation type="submission" date="2019-10" db="EMBL/GenBank/DDBJ databases">
        <title>Two novel species isolated from a subtropical stream in China.</title>
        <authorList>
            <person name="Lu H."/>
        </authorList>
    </citation>
    <scope>NUCLEOTIDE SEQUENCE [LARGE SCALE GENOMIC DNA]</scope>
    <source>
        <strain evidence="3 4">FT103W</strain>
    </source>
</reference>
<keyword evidence="2" id="KW-0560">Oxidoreductase</keyword>